<sequence>MREFRNQVLPYSKYPRTERLECYYLSVTFIVISLNNILIVLVNLLIQSLLFLPVSKLVSSGSFYIRI</sequence>
<evidence type="ECO:0000313" key="2">
    <source>
        <dbReference type="EMBL" id="VFJ14605.1"/>
    </source>
</evidence>
<accession>A0A484IBC1</accession>
<gene>
    <name evidence="2" type="ORF">NFRAN_2283</name>
</gene>
<keyword evidence="1" id="KW-0472">Membrane</keyword>
<keyword evidence="1" id="KW-1133">Transmembrane helix</keyword>
<protein>
    <submittedName>
        <fullName evidence="2">Uncharacterized protein</fullName>
    </submittedName>
</protein>
<keyword evidence="3" id="KW-1185">Reference proteome</keyword>
<dbReference type="Proteomes" id="UP000294299">
    <property type="component" value="Chromosome NFRAN"/>
</dbReference>
<keyword evidence="1" id="KW-0812">Transmembrane</keyword>
<feature type="transmembrane region" description="Helical" evidence="1">
    <location>
        <begin position="21"/>
        <end position="46"/>
    </location>
</feature>
<dbReference type="AlphaFoldDB" id="A0A484IBC1"/>
<organism evidence="2 3">
    <name type="scientific">Candidatus Nitrosocosmicus franklandianus</name>
    <dbReference type="NCBI Taxonomy" id="1798806"/>
    <lineage>
        <taxon>Archaea</taxon>
        <taxon>Nitrososphaerota</taxon>
        <taxon>Nitrososphaeria</taxon>
        <taxon>Nitrososphaerales</taxon>
        <taxon>Nitrososphaeraceae</taxon>
        <taxon>Candidatus Nitrosocosmicus</taxon>
    </lineage>
</organism>
<evidence type="ECO:0000313" key="3">
    <source>
        <dbReference type="Proteomes" id="UP000294299"/>
    </source>
</evidence>
<evidence type="ECO:0000256" key="1">
    <source>
        <dbReference type="SAM" id="Phobius"/>
    </source>
</evidence>
<proteinExistence type="predicted"/>
<dbReference type="EMBL" id="LR216287">
    <property type="protein sequence ID" value="VFJ14605.1"/>
    <property type="molecule type" value="Genomic_DNA"/>
</dbReference>
<reference evidence="2 3" key="1">
    <citation type="submission" date="2019-02" db="EMBL/GenBank/DDBJ databases">
        <authorList>
            <person name="Lehtovirta-Morley E L."/>
        </authorList>
    </citation>
    <scope>NUCLEOTIDE SEQUENCE [LARGE SCALE GENOMIC DNA]</scope>
    <source>
        <strain evidence="2">NFRAN1</strain>
    </source>
</reference>
<name>A0A484IBC1_9ARCH</name>
<dbReference type="KEGG" id="nfn:NFRAN_2283"/>